<evidence type="ECO:0000313" key="2">
    <source>
        <dbReference type="EnsemblMetazoa" id="GPAI007504-PA"/>
    </source>
</evidence>
<proteinExistence type="predicted"/>
<reference evidence="3" key="1">
    <citation type="submission" date="2014-03" db="EMBL/GenBank/DDBJ databases">
        <authorList>
            <person name="Aksoy S."/>
            <person name="Warren W."/>
            <person name="Wilson R.K."/>
        </authorList>
    </citation>
    <scope>NUCLEOTIDE SEQUENCE [LARGE SCALE GENOMIC DNA]</scope>
    <source>
        <strain evidence="3">IAEA</strain>
    </source>
</reference>
<evidence type="ECO:0000313" key="3">
    <source>
        <dbReference type="Proteomes" id="UP000092445"/>
    </source>
</evidence>
<reference evidence="2" key="2">
    <citation type="submission" date="2020-05" db="UniProtKB">
        <authorList>
            <consortium name="EnsemblMetazoa"/>
        </authorList>
    </citation>
    <scope>IDENTIFICATION</scope>
    <source>
        <strain evidence="2">IAEA</strain>
    </source>
</reference>
<feature type="transmembrane region" description="Helical" evidence="1">
    <location>
        <begin position="124"/>
        <end position="141"/>
    </location>
</feature>
<accession>A0A1A9Z919</accession>
<dbReference type="VEuPathDB" id="VectorBase:GPAI007504"/>
<keyword evidence="3" id="KW-1185">Reference proteome</keyword>
<dbReference type="EnsemblMetazoa" id="GPAI007504-RA">
    <property type="protein sequence ID" value="GPAI007504-PA"/>
    <property type="gene ID" value="GPAI007504"/>
</dbReference>
<keyword evidence="1" id="KW-0472">Membrane</keyword>
<dbReference type="Proteomes" id="UP000092445">
    <property type="component" value="Unassembled WGS sequence"/>
</dbReference>
<evidence type="ECO:0000256" key="1">
    <source>
        <dbReference type="SAM" id="Phobius"/>
    </source>
</evidence>
<name>A0A1A9Z919_GLOPL</name>
<feature type="transmembrane region" description="Helical" evidence="1">
    <location>
        <begin position="91"/>
        <end position="112"/>
    </location>
</feature>
<organism evidence="2 3">
    <name type="scientific">Glossina pallidipes</name>
    <name type="common">Tsetse fly</name>
    <dbReference type="NCBI Taxonomy" id="7398"/>
    <lineage>
        <taxon>Eukaryota</taxon>
        <taxon>Metazoa</taxon>
        <taxon>Ecdysozoa</taxon>
        <taxon>Arthropoda</taxon>
        <taxon>Hexapoda</taxon>
        <taxon>Insecta</taxon>
        <taxon>Pterygota</taxon>
        <taxon>Neoptera</taxon>
        <taxon>Endopterygota</taxon>
        <taxon>Diptera</taxon>
        <taxon>Brachycera</taxon>
        <taxon>Muscomorpha</taxon>
        <taxon>Hippoboscoidea</taxon>
        <taxon>Glossinidae</taxon>
        <taxon>Glossina</taxon>
    </lineage>
</organism>
<protein>
    <submittedName>
        <fullName evidence="2">Uncharacterized protein</fullName>
    </submittedName>
</protein>
<keyword evidence="1" id="KW-0812">Transmembrane</keyword>
<dbReference type="AlphaFoldDB" id="A0A1A9Z919"/>
<keyword evidence="1" id="KW-1133">Transmembrane helix</keyword>
<sequence>MPFEFRINNLTPVHLLRHTSIDIKITTFVYIDKHGTKVFHSYNKGEQKPDDAVLYSGFILLVTATGDINACSQHDIGAGCKSSWSLNYSFAHIYIFENVLNAGLSGISYVCIDQSTRMLKVNDVLLLLVLLLFALLMSRSPHRRSTL</sequence>